<evidence type="ECO:0000313" key="3">
    <source>
        <dbReference type="Proteomes" id="UP000199199"/>
    </source>
</evidence>
<sequence>MTKNTQNSNSRKEATEPLAYAPILRNGPSERSVVREFGGLNRFTDAKQGKLYTVIEITDEDDLNNLTVFQNSADLVLVDLPSYLTQDKNSLSEGVEGVINDFGSVADFFKEEKDRIPIPVLSGTLSSPITYRQYLRLYREVSPYYDSVALRLFLRPVEFSHEQKDDLAKIESEIGDDDIVFFDLVEVGRIEEDEQGYENLAVVNRQTERDFTVSPPA</sequence>
<dbReference type="EMBL" id="FOZS01000005">
    <property type="protein sequence ID" value="SFT02886.1"/>
    <property type="molecule type" value="Genomic_DNA"/>
</dbReference>
<protein>
    <submittedName>
        <fullName evidence="2">Uncharacterized protein</fullName>
    </submittedName>
</protein>
<feature type="region of interest" description="Disordered" evidence="1">
    <location>
        <begin position="1"/>
        <end position="20"/>
    </location>
</feature>
<keyword evidence="3" id="KW-1185">Reference proteome</keyword>
<accession>A0A1I6UN38</accession>
<evidence type="ECO:0000256" key="1">
    <source>
        <dbReference type="SAM" id="MobiDB-lite"/>
    </source>
</evidence>
<reference evidence="3" key="1">
    <citation type="submission" date="2016-10" db="EMBL/GenBank/DDBJ databases">
        <authorList>
            <person name="Varghese N."/>
            <person name="Submissions S."/>
        </authorList>
    </citation>
    <scope>NUCLEOTIDE SEQUENCE [LARGE SCALE GENOMIC DNA]</scope>
    <source>
        <strain evidence="3">DSM 22427</strain>
    </source>
</reference>
<proteinExistence type="predicted"/>
<dbReference type="RefSeq" id="WP_092907266.1">
    <property type="nucleotide sequence ID" value="NZ_FOZS01000005.1"/>
</dbReference>
<evidence type="ECO:0000313" key="2">
    <source>
        <dbReference type="EMBL" id="SFT02886.1"/>
    </source>
</evidence>
<name>A0A1I6UN38_9EURY</name>
<organism evidence="2 3">
    <name type="scientific">Halostagnicola kamekurae</name>
    <dbReference type="NCBI Taxonomy" id="619731"/>
    <lineage>
        <taxon>Archaea</taxon>
        <taxon>Methanobacteriati</taxon>
        <taxon>Methanobacteriota</taxon>
        <taxon>Stenosarchaea group</taxon>
        <taxon>Halobacteria</taxon>
        <taxon>Halobacteriales</taxon>
        <taxon>Natrialbaceae</taxon>
        <taxon>Halostagnicola</taxon>
    </lineage>
</organism>
<dbReference type="Proteomes" id="UP000199199">
    <property type="component" value="Unassembled WGS sequence"/>
</dbReference>
<gene>
    <name evidence="2" type="ORF">SAMN04488556_3952</name>
</gene>
<dbReference type="AlphaFoldDB" id="A0A1I6UN38"/>